<evidence type="ECO:0000256" key="3">
    <source>
        <dbReference type="ARBA" id="ARBA00022801"/>
    </source>
</evidence>
<gene>
    <name evidence="8" type="ORF">GGR38_003556</name>
</gene>
<feature type="binding site" evidence="6">
    <location>
        <position position="260"/>
    </location>
    <ligand>
        <name>Ca(2+)</name>
        <dbReference type="ChEBI" id="CHEBI:29108"/>
    </ligand>
</feature>
<feature type="signal peptide" evidence="7">
    <location>
        <begin position="1"/>
        <end position="18"/>
    </location>
</feature>
<dbReference type="InterPro" id="IPR023343">
    <property type="entry name" value="Penicillin_amidase_dom1"/>
</dbReference>
<comment type="cofactor">
    <cofactor evidence="6">
        <name>Ca(2+)</name>
        <dbReference type="ChEBI" id="CHEBI:29108"/>
    </cofactor>
    <text evidence="6">Binds 1 Ca(2+) ion per dimer.</text>
</comment>
<comment type="similarity">
    <text evidence="1">Belongs to the peptidase S45 family.</text>
</comment>
<dbReference type="Proteomes" id="UP000548867">
    <property type="component" value="Unassembled WGS sequence"/>
</dbReference>
<dbReference type="Pfam" id="PF01804">
    <property type="entry name" value="Penicil_amidase"/>
    <property type="match status" value="1"/>
</dbReference>
<evidence type="ECO:0000256" key="1">
    <source>
        <dbReference type="ARBA" id="ARBA00006586"/>
    </source>
</evidence>
<dbReference type="Gene3D" id="1.10.1400.10">
    <property type="match status" value="1"/>
</dbReference>
<evidence type="ECO:0000256" key="5">
    <source>
        <dbReference type="PIRSR" id="PIRSR001227-1"/>
    </source>
</evidence>
<feature type="active site" description="Nucleophile" evidence="5">
    <location>
        <position position="190"/>
    </location>
</feature>
<dbReference type="InterPro" id="IPR014395">
    <property type="entry name" value="Pen/GL7ACA/AHL_acylase"/>
</dbReference>
<keyword evidence="2 7" id="KW-0732">Signal</keyword>
<dbReference type="RefSeq" id="WP_183627454.1">
    <property type="nucleotide sequence ID" value="NZ_JACIDX010000014.1"/>
</dbReference>
<dbReference type="SUPFAM" id="SSF56235">
    <property type="entry name" value="N-terminal nucleophile aminohydrolases (Ntn hydrolases)"/>
    <property type="match status" value="1"/>
</dbReference>
<dbReference type="InterPro" id="IPR043147">
    <property type="entry name" value="Penicillin_amidase_A-knob"/>
</dbReference>
<proteinExistence type="inferred from homology"/>
<organism evidence="8 9">
    <name type="scientific">Novosphingobium sediminicola</name>
    <dbReference type="NCBI Taxonomy" id="563162"/>
    <lineage>
        <taxon>Bacteria</taxon>
        <taxon>Pseudomonadati</taxon>
        <taxon>Pseudomonadota</taxon>
        <taxon>Alphaproteobacteria</taxon>
        <taxon>Sphingomonadales</taxon>
        <taxon>Sphingomonadaceae</taxon>
        <taxon>Novosphingobium</taxon>
    </lineage>
</organism>
<feature type="binding site" evidence="6">
    <location>
        <position position="262"/>
    </location>
    <ligand>
        <name>Ca(2+)</name>
        <dbReference type="ChEBI" id="CHEBI:29108"/>
    </ligand>
</feature>
<dbReference type="InterPro" id="IPR002692">
    <property type="entry name" value="S45"/>
</dbReference>
<evidence type="ECO:0000256" key="4">
    <source>
        <dbReference type="ARBA" id="ARBA00023145"/>
    </source>
</evidence>
<dbReference type="GO" id="GO:0017000">
    <property type="term" value="P:antibiotic biosynthetic process"/>
    <property type="evidence" value="ECO:0007669"/>
    <property type="project" value="InterPro"/>
</dbReference>
<protein>
    <submittedName>
        <fullName evidence="8">Acyl-homoserine-lactone acylase</fullName>
        <ecNumber evidence="8">3.5.1.97</ecNumber>
    </submittedName>
</protein>
<dbReference type="PANTHER" id="PTHR34218:SF3">
    <property type="entry name" value="ACYL-HOMOSERINE LACTONE ACYLASE PVDQ"/>
    <property type="match status" value="1"/>
</dbReference>
<dbReference type="InterPro" id="IPR029055">
    <property type="entry name" value="Ntn_hydrolases_N"/>
</dbReference>
<dbReference type="InterPro" id="IPR043146">
    <property type="entry name" value="Penicillin_amidase_N_B-knob"/>
</dbReference>
<evidence type="ECO:0000256" key="6">
    <source>
        <dbReference type="PIRSR" id="PIRSR001227-2"/>
    </source>
</evidence>
<dbReference type="GO" id="GO:0016811">
    <property type="term" value="F:hydrolase activity, acting on carbon-nitrogen (but not peptide) bonds, in linear amides"/>
    <property type="evidence" value="ECO:0007669"/>
    <property type="project" value="InterPro"/>
</dbReference>
<feature type="binding site" evidence="6">
    <location>
        <position position="263"/>
    </location>
    <ligand>
        <name>Ca(2+)</name>
        <dbReference type="ChEBI" id="CHEBI:29108"/>
    </ligand>
</feature>
<evidence type="ECO:0000313" key="9">
    <source>
        <dbReference type="Proteomes" id="UP000548867"/>
    </source>
</evidence>
<evidence type="ECO:0000256" key="2">
    <source>
        <dbReference type="ARBA" id="ARBA00022729"/>
    </source>
</evidence>
<dbReference type="GO" id="GO:0046872">
    <property type="term" value="F:metal ion binding"/>
    <property type="evidence" value="ECO:0007669"/>
    <property type="project" value="UniProtKB-KW"/>
</dbReference>
<name>A0A7W6G7R7_9SPHN</name>
<keyword evidence="3 8" id="KW-0378">Hydrolase</keyword>
<sequence>MRLTIGMATLALMTPAMGAPALAAPYKVIITRDTWGIAHIRGETDADAVYGMVYAQAQDDFNRIEVNYLTSLGRLAEAEGEKAIWQDLRQRLFIDPARLKADYARSPAWLKAIMEAWAGGLNAYLADHPEVKPRVLTHFEPWMALSFTEGSIGGDIEGIALSQLEGFYTHHKLAMTGEERGIVFREPQGSNGFAISPGHSESGHALLYINPHTTFYFRSELQMTSAQGLNAYGAVTWGQPFIYQGFNQHAGWMHTSSGIDNVDEYAESIVETPQGKAYRYGAQTRPLIVKPITLSYRMADGTMARRTFETYATHHGPIIREEGGKWIAIALMNKPVPALEQSFLRTKAHDLAGFLKIAGIKANSSNNTLFADDKGHIAYLHPQFVPIRDQRFDWRAPVDGADPRTDWMGLHLLSDLPQVIDPKNGWAYNTNNAPWSAAGADSPRKGAYPAYMDEVGANPRGPHAERVLAATPRFTLDSLIAAGHDPWLPAFDRLLPRLFAADAAAPSPARAEAIALLKSWDHRTSTASTAETLAIVWGENLWAKGAESAKKQRMSLWDWMDEQATGEQRLAALDEAMARLTKDFGDWRVPWGELNRYQRLTGAITQPYDDAQPSLPVAFTSSQWGALAVSSGPRVAGMKRYYGNRGNSFIAAVEFGPRVTARAISTGGASGDPTSPHFTDQAQRYLSGDLRPVWFYPADIKAHAESTRILIRR</sequence>
<dbReference type="Gene3D" id="2.30.120.10">
    <property type="match status" value="1"/>
</dbReference>
<reference evidence="8 9" key="1">
    <citation type="submission" date="2020-08" db="EMBL/GenBank/DDBJ databases">
        <title>Genomic Encyclopedia of Type Strains, Phase IV (KMG-IV): sequencing the most valuable type-strain genomes for metagenomic binning, comparative biology and taxonomic classification.</title>
        <authorList>
            <person name="Goeker M."/>
        </authorList>
    </citation>
    <scope>NUCLEOTIDE SEQUENCE [LARGE SCALE GENOMIC DNA]</scope>
    <source>
        <strain evidence="8 9">DSM 27057</strain>
    </source>
</reference>
<comment type="caution">
    <text evidence="8">The sequence shown here is derived from an EMBL/GenBank/DDBJ whole genome shotgun (WGS) entry which is preliminary data.</text>
</comment>
<dbReference type="AlphaFoldDB" id="A0A7W6G7R7"/>
<accession>A0A7W6G7R7</accession>
<keyword evidence="6" id="KW-0479">Metal-binding</keyword>
<keyword evidence="6" id="KW-0106">Calcium</keyword>
<dbReference type="Gene3D" id="3.60.20.10">
    <property type="entry name" value="Glutamine Phosphoribosylpyrophosphate, subunit 1, domain 1"/>
    <property type="match status" value="1"/>
</dbReference>
<dbReference type="EMBL" id="JACIDX010000014">
    <property type="protein sequence ID" value="MBB3956591.1"/>
    <property type="molecule type" value="Genomic_DNA"/>
</dbReference>
<evidence type="ECO:0000256" key="7">
    <source>
        <dbReference type="SAM" id="SignalP"/>
    </source>
</evidence>
<dbReference type="PIRSF" id="PIRSF001227">
    <property type="entry name" value="Pen_acylase"/>
    <property type="match status" value="1"/>
</dbReference>
<keyword evidence="9" id="KW-1185">Reference proteome</keyword>
<feature type="chain" id="PRO_5031070978" evidence="7">
    <location>
        <begin position="19"/>
        <end position="713"/>
    </location>
</feature>
<evidence type="ECO:0000313" key="8">
    <source>
        <dbReference type="EMBL" id="MBB3956591.1"/>
    </source>
</evidence>
<dbReference type="PANTHER" id="PTHR34218">
    <property type="entry name" value="PEPTIDASE S45 PENICILLIN AMIDASE"/>
    <property type="match status" value="1"/>
</dbReference>
<dbReference type="Gene3D" id="1.10.439.10">
    <property type="entry name" value="Penicillin Amidohydrolase, domain 1"/>
    <property type="match status" value="1"/>
</dbReference>
<dbReference type="EC" id="3.5.1.97" evidence="8"/>
<keyword evidence="4" id="KW-0865">Zymogen</keyword>